<reference evidence="4 5" key="1">
    <citation type="journal article" date="2018" name="Nat. Ecol. Evol.">
        <title>Shark genomes provide insights into elasmobranch evolution and the origin of vertebrates.</title>
        <authorList>
            <person name="Hara Y"/>
            <person name="Yamaguchi K"/>
            <person name="Onimaru K"/>
            <person name="Kadota M"/>
            <person name="Koyanagi M"/>
            <person name="Keeley SD"/>
            <person name="Tatsumi K"/>
            <person name="Tanaka K"/>
            <person name="Motone F"/>
            <person name="Kageyama Y"/>
            <person name="Nozu R"/>
            <person name="Adachi N"/>
            <person name="Nishimura O"/>
            <person name="Nakagawa R"/>
            <person name="Tanegashima C"/>
            <person name="Kiyatake I"/>
            <person name="Matsumoto R"/>
            <person name="Murakumo K"/>
            <person name="Nishida K"/>
            <person name="Terakita A"/>
            <person name="Kuratani S"/>
            <person name="Sato K"/>
            <person name="Hyodo S Kuraku.S."/>
        </authorList>
    </citation>
    <scope>NUCLEOTIDE SEQUENCE [LARGE SCALE GENOMIC DNA]</scope>
</reference>
<comment type="similarity">
    <text evidence="1">Belongs to the HesA/MoeB/ThiF family.</text>
</comment>
<dbReference type="GO" id="GO:0004792">
    <property type="term" value="F:thiosulfate-cyanide sulfurtransferase activity"/>
    <property type="evidence" value="ECO:0007669"/>
    <property type="project" value="TreeGrafter"/>
</dbReference>
<evidence type="ECO:0000256" key="1">
    <source>
        <dbReference type="ARBA" id="ARBA00009919"/>
    </source>
</evidence>
<organism evidence="4 5">
    <name type="scientific">Scyliorhinus torazame</name>
    <name type="common">Cloudy catshark</name>
    <name type="synonym">Catulus torazame</name>
    <dbReference type="NCBI Taxonomy" id="75743"/>
    <lineage>
        <taxon>Eukaryota</taxon>
        <taxon>Metazoa</taxon>
        <taxon>Chordata</taxon>
        <taxon>Craniata</taxon>
        <taxon>Vertebrata</taxon>
        <taxon>Chondrichthyes</taxon>
        <taxon>Elasmobranchii</taxon>
        <taxon>Galeomorphii</taxon>
        <taxon>Galeoidea</taxon>
        <taxon>Carcharhiniformes</taxon>
        <taxon>Scyliorhinidae</taxon>
        <taxon>Scyliorhinus</taxon>
    </lineage>
</organism>
<dbReference type="OMA" id="MENERWK"/>
<dbReference type="GO" id="GO:0016779">
    <property type="term" value="F:nucleotidyltransferase activity"/>
    <property type="evidence" value="ECO:0007669"/>
    <property type="project" value="TreeGrafter"/>
</dbReference>
<dbReference type="PANTHER" id="PTHR10953:SF102">
    <property type="entry name" value="ADENYLYLTRANSFERASE AND SULFURTRANSFERASE MOCS3"/>
    <property type="match status" value="1"/>
</dbReference>
<keyword evidence="2" id="KW-0175">Coiled coil</keyword>
<accession>A0A401P9S7</accession>
<dbReference type="GO" id="GO:0002143">
    <property type="term" value="P:tRNA wobble position uridine thiolation"/>
    <property type="evidence" value="ECO:0007669"/>
    <property type="project" value="TreeGrafter"/>
</dbReference>
<name>A0A401P9S7_SCYTO</name>
<dbReference type="InterPro" id="IPR035985">
    <property type="entry name" value="Ubiquitin-activating_enz"/>
</dbReference>
<evidence type="ECO:0000313" key="5">
    <source>
        <dbReference type="Proteomes" id="UP000288216"/>
    </source>
</evidence>
<dbReference type="CDD" id="cd00757">
    <property type="entry name" value="ThiF_MoeB_HesA_family"/>
    <property type="match status" value="1"/>
</dbReference>
<dbReference type="OrthoDB" id="10261062at2759"/>
<dbReference type="InterPro" id="IPR045886">
    <property type="entry name" value="ThiF/MoeB/HesA"/>
</dbReference>
<gene>
    <name evidence="4" type="ORF">scyTo_0012495</name>
</gene>
<dbReference type="Gene3D" id="3.40.50.720">
    <property type="entry name" value="NAD(P)-binding Rossmann-like Domain"/>
    <property type="match status" value="1"/>
</dbReference>
<dbReference type="SUPFAM" id="SSF69572">
    <property type="entry name" value="Activating enzymes of the ubiquitin-like proteins"/>
    <property type="match status" value="1"/>
</dbReference>
<dbReference type="Proteomes" id="UP000288216">
    <property type="component" value="Unassembled WGS sequence"/>
</dbReference>
<feature type="non-terminal residue" evidence="4">
    <location>
        <position position="261"/>
    </location>
</feature>
<evidence type="ECO:0000313" key="4">
    <source>
        <dbReference type="EMBL" id="GCB69833.1"/>
    </source>
</evidence>
<comment type="caution">
    <text evidence="4">The sequence shown here is derived from an EMBL/GenBank/DDBJ whole genome shotgun (WGS) entry which is preliminary data.</text>
</comment>
<sequence length="261" mass="28937">MEAEVERLRDELFKKEQEVERLRAAVAHLQQNSHSGNTFTLAEQPTEVPPLEEKFLSKEEIMRYSRQLIIPEFGVKGQLNLSKKAVLIVGCGGLGCPAAQYLAAAGIGRLGLLDYDDVEVSNLQRQVLHAEDKLGMSKALSAATMINRLNSNVECIPYHFQIRLYFSFFRFFLTNFFKYDIVVDCSDNVPTRFLVNDACVLSGKPLVSASALRMEGQLTVYNYNDGPCYRCVYPKPPPAETVTNCSDGGVLGVGPCGDQLG</sequence>
<proteinExistence type="inferred from homology"/>
<dbReference type="GO" id="GO:0042292">
    <property type="term" value="F:URM1 activating enzyme activity"/>
    <property type="evidence" value="ECO:0007669"/>
    <property type="project" value="TreeGrafter"/>
</dbReference>
<dbReference type="FunFam" id="3.40.50.720:FF:000080">
    <property type="entry name" value="Thiazole biosynthesis adenylyltransferase ThiF"/>
    <property type="match status" value="1"/>
</dbReference>
<dbReference type="InterPro" id="IPR000594">
    <property type="entry name" value="ThiF_NAD_FAD-bd"/>
</dbReference>
<evidence type="ECO:0000259" key="3">
    <source>
        <dbReference type="Pfam" id="PF00899"/>
    </source>
</evidence>
<evidence type="ECO:0000256" key="2">
    <source>
        <dbReference type="SAM" id="Coils"/>
    </source>
</evidence>
<protein>
    <recommendedName>
        <fullName evidence="3">THIF-type NAD/FAD binding fold domain-containing protein</fullName>
    </recommendedName>
</protein>
<dbReference type="GO" id="GO:0005737">
    <property type="term" value="C:cytoplasm"/>
    <property type="evidence" value="ECO:0007669"/>
    <property type="project" value="TreeGrafter"/>
</dbReference>
<dbReference type="PANTHER" id="PTHR10953">
    <property type="entry name" value="UBIQUITIN-ACTIVATING ENZYME E1"/>
    <property type="match status" value="1"/>
</dbReference>
<feature type="coiled-coil region" evidence="2">
    <location>
        <begin position="5"/>
        <end position="32"/>
    </location>
</feature>
<feature type="domain" description="THIF-type NAD/FAD binding fold" evidence="3">
    <location>
        <begin position="64"/>
        <end position="254"/>
    </location>
</feature>
<dbReference type="STRING" id="75743.A0A401P9S7"/>
<dbReference type="GO" id="GO:0032447">
    <property type="term" value="P:protein urmylation"/>
    <property type="evidence" value="ECO:0007669"/>
    <property type="project" value="TreeGrafter"/>
</dbReference>
<dbReference type="AlphaFoldDB" id="A0A401P9S7"/>
<keyword evidence="5" id="KW-1185">Reference proteome</keyword>
<dbReference type="EMBL" id="BFAA01006050">
    <property type="protein sequence ID" value="GCB69833.1"/>
    <property type="molecule type" value="Genomic_DNA"/>
</dbReference>
<dbReference type="Pfam" id="PF00899">
    <property type="entry name" value="ThiF"/>
    <property type="match status" value="1"/>
</dbReference>